<dbReference type="EnsemblProtists" id="EOD10609">
    <property type="protein sequence ID" value="EOD10609"/>
    <property type="gene ID" value="EMIHUDRAFT_215327"/>
</dbReference>
<dbReference type="AlphaFoldDB" id="A0A0D3IH74"/>
<reference evidence="2" key="2">
    <citation type="submission" date="2024-10" db="UniProtKB">
        <authorList>
            <consortium name="EnsemblProtists"/>
        </authorList>
    </citation>
    <scope>IDENTIFICATION</scope>
</reference>
<dbReference type="KEGG" id="ehx:EMIHUDRAFT_215327"/>
<evidence type="ECO:0000313" key="2">
    <source>
        <dbReference type="EnsemblProtists" id="EOD10609"/>
    </source>
</evidence>
<proteinExistence type="predicted"/>
<dbReference type="RefSeq" id="XP_005763038.1">
    <property type="nucleotide sequence ID" value="XM_005762981.1"/>
</dbReference>
<dbReference type="Pfam" id="PF08445">
    <property type="entry name" value="FR47"/>
    <property type="match status" value="1"/>
</dbReference>
<sequence>MATVRLHPDAVSFMAVCGDLLLSHVAMNQHLLSNAHNTSLDSTSRLLFSVLDGNDQVVAAVVVAQVMNRQSFVAANIAGALSPDAAKAVVQSAREENASLVSRVSMSMGGPASRQAFASAFLDAFPGVTATPGLSAIAMELRGDCALASAAPGGTLQRVVSGGDSTAGALTTDLCVCSSALLDCLAAWNVEFARDALGSVSAPPSLDECRETLREGPLSRGDLYVWHVEGEGVVSMACVGRRLLEIGVSLSLVYTPPERRCNGYAGQLLAAMCSALSAQGKRVFLLADASSRFGTVRLYERLGFSNDGEYGDIRFTREAQA</sequence>
<evidence type="ECO:0000259" key="1">
    <source>
        <dbReference type="PROSITE" id="PS51186"/>
    </source>
</evidence>
<protein>
    <recommendedName>
        <fullName evidence="1">N-acetyltransferase domain-containing protein</fullName>
    </recommendedName>
</protein>
<dbReference type="GeneID" id="17256843"/>
<accession>A0A0D3IH74</accession>
<dbReference type="InterPro" id="IPR016181">
    <property type="entry name" value="Acyl_CoA_acyltransferase"/>
</dbReference>
<dbReference type="Proteomes" id="UP000013827">
    <property type="component" value="Unassembled WGS sequence"/>
</dbReference>
<dbReference type="HOGENOM" id="CLU_867221_0_0_1"/>
<name>A0A0D3IH74_EMIH1</name>
<keyword evidence="3" id="KW-1185">Reference proteome</keyword>
<dbReference type="Gene3D" id="3.40.630.30">
    <property type="match status" value="1"/>
</dbReference>
<reference evidence="3" key="1">
    <citation type="journal article" date="2013" name="Nature">
        <title>Pan genome of the phytoplankton Emiliania underpins its global distribution.</title>
        <authorList>
            <person name="Read B.A."/>
            <person name="Kegel J."/>
            <person name="Klute M.J."/>
            <person name="Kuo A."/>
            <person name="Lefebvre S.C."/>
            <person name="Maumus F."/>
            <person name="Mayer C."/>
            <person name="Miller J."/>
            <person name="Monier A."/>
            <person name="Salamov A."/>
            <person name="Young J."/>
            <person name="Aguilar M."/>
            <person name="Claverie J.M."/>
            <person name="Frickenhaus S."/>
            <person name="Gonzalez K."/>
            <person name="Herman E.K."/>
            <person name="Lin Y.C."/>
            <person name="Napier J."/>
            <person name="Ogata H."/>
            <person name="Sarno A.F."/>
            <person name="Shmutz J."/>
            <person name="Schroeder D."/>
            <person name="de Vargas C."/>
            <person name="Verret F."/>
            <person name="von Dassow P."/>
            <person name="Valentin K."/>
            <person name="Van de Peer Y."/>
            <person name="Wheeler G."/>
            <person name="Dacks J.B."/>
            <person name="Delwiche C.F."/>
            <person name="Dyhrman S.T."/>
            <person name="Glockner G."/>
            <person name="John U."/>
            <person name="Richards T."/>
            <person name="Worden A.Z."/>
            <person name="Zhang X."/>
            <person name="Grigoriev I.V."/>
            <person name="Allen A.E."/>
            <person name="Bidle K."/>
            <person name="Borodovsky M."/>
            <person name="Bowler C."/>
            <person name="Brownlee C."/>
            <person name="Cock J.M."/>
            <person name="Elias M."/>
            <person name="Gladyshev V.N."/>
            <person name="Groth M."/>
            <person name="Guda C."/>
            <person name="Hadaegh A."/>
            <person name="Iglesias-Rodriguez M.D."/>
            <person name="Jenkins J."/>
            <person name="Jones B.M."/>
            <person name="Lawson T."/>
            <person name="Leese F."/>
            <person name="Lindquist E."/>
            <person name="Lobanov A."/>
            <person name="Lomsadze A."/>
            <person name="Malik S.B."/>
            <person name="Marsh M.E."/>
            <person name="Mackinder L."/>
            <person name="Mock T."/>
            <person name="Mueller-Roeber B."/>
            <person name="Pagarete A."/>
            <person name="Parker M."/>
            <person name="Probert I."/>
            <person name="Quesneville H."/>
            <person name="Raines C."/>
            <person name="Rensing S.A."/>
            <person name="Riano-Pachon D.M."/>
            <person name="Richier S."/>
            <person name="Rokitta S."/>
            <person name="Shiraiwa Y."/>
            <person name="Soanes D.M."/>
            <person name="van der Giezen M."/>
            <person name="Wahlund T.M."/>
            <person name="Williams B."/>
            <person name="Wilson W."/>
            <person name="Wolfe G."/>
            <person name="Wurch L.L."/>
        </authorList>
    </citation>
    <scope>NUCLEOTIDE SEQUENCE</scope>
</reference>
<dbReference type="InterPro" id="IPR013653">
    <property type="entry name" value="GCN5-like_dom"/>
</dbReference>
<dbReference type="PaxDb" id="2903-EOD10609"/>
<dbReference type="PROSITE" id="PS51186">
    <property type="entry name" value="GNAT"/>
    <property type="match status" value="1"/>
</dbReference>
<evidence type="ECO:0000313" key="3">
    <source>
        <dbReference type="Proteomes" id="UP000013827"/>
    </source>
</evidence>
<dbReference type="OMA" id="RTCINAD"/>
<feature type="domain" description="N-acetyltransferase" evidence="1">
    <location>
        <begin position="180"/>
        <end position="321"/>
    </location>
</feature>
<dbReference type="SUPFAM" id="SSF55729">
    <property type="entry name" value="Acyl-CoA N-acyltransferases (Nat)"/>
    <property type="match status" value="1"/>
</dbReference>
<dbReference type="GO" id="GO:0016747">
    <property type="term" value="F:acyltransferase activity, transferring groups other than amino-acyl groups"/>
    <property type="evidence" value="ECO:0007669"/>
    <property type="project" value="InterPro"/>
</dbReference>
<dbReference type="InterPro" id="IPR000182">
    <property type="entry name" value="GNAT_dom"/>
</dbReference>
<organism evidence="2 3">
    <name type="scientific">Emiliania huxleyi (strain CCMP1516)</name>
    <dbReference type="NCBI Taxonomy" id="280463"/>
    <lineage>
        <taxon>Eukaryota</taxon>
        <taxon>Haptista</taxon>
        <taxon>Haptophyta</taxon>
        <taxon>Prymnesiophyceae</taxon>
        <taxon>Isochrysidales</taxon>
        <taxon>Noelaerhabdaceae</taxon>
        <taxon>Emiliania</taxon>
    </lineage>
</organism>